<dbReference type="InterPro" id="IPR000953">
    <property type="entry name" value="Chromo/chromo_shadow_dom"/>
</dbReference>
<evidence type="ECO:0000259" key="2">
    <source>
        <dbReference type="PROSITE" id="PS50013"/>
    </source>
</evidence>
<name>A0A2K0WTB2_GIBNY</name>
<comment type="subunit">
    <text evidence="1">Component of the NuA4 histone acetyltransferase complex.</text>
</comment>
<evidence type="ECO:0000313" key="4">
    <source>
        <dbReference type="Proteomes" id="UP000236664"/>
    </source>
</evidence>
<dbReference type="GO" id="GO:0006338">
    <property type="term" value="P:chromatin remodeling"/>
    <property type="evidence" value="ECO:0007669"/>
    <property type="project" value="UniProtKB-ARBA"/>
</dbReference>
<feature type="domain" description="Chromo" evidence="2">
    <location>
        <begin position="121"/>
        <end position="182"/>
    </location>
</feature>
<organism evidence="3 4">
    <name type="scientific">Gibberella nygamai</name>
    <name type="common">Bean root rot disease fungus</name>
    <name type="synonym">Fusarium nygamai</name>
    <dbReference type="NCBI Taxonomy" id="42673"/>
    <lineage>
        <taxon>Eukaryota</taxon>
        <taxon>Fungi</taxon>
        <taxon>Dikarya</taxon>
        <taxon>Ascomycota</taxon>
        <taxon>Pezizomycotina</taxon>
        <taxon>Sordariomycetes</taxon>
        <taxon>Hypocreomycetidae</taxon>
        <taxon>Hypocreales</taxon>
        <taxon>Nectriaceae</taxon>
        <taxon>Fusarium</taxon>
        <taxon>Fusarium fujikuroi species complex</taxon>
    </lineage>
</organism>
<reference evidence="3 4" key="1">
    <citation type="submission" date="2017-06" db="EMBL/GenBank/DDBJ databases">
        <title>Genome of Fusarium nygamai isolate CS10214.</title>
        <authorList>
            <person name="Gardiner D.M."/>
            <person name="Obanor F."/>
            <person name="Kazan K."/>
        </authorList>
    </citation>
    <scope>NUCLEOTIDE SEQUENCE [LARGE SCALE GENOMIC DNA]</scope>
    <source>
        <strain evidence="3 4">CS10214</strain>
    </source>
</reference>
<accession>A0A2K0WTB2</accession>
<proteinExistence type="predicted"/>
<dbReference type="InterPro" id="IPR023780">
    <property type="entry name" value="Chromo_domain"/>
</dbReference>
<dbReference type="SUPFAM" id="SSF54160">
    <property type="entry name" value="Chromo domain-like"/>
    <property type="match status" value="1"/>
</dbReference>
<dbReference type="Pfam" id="PF00385">
    <property type="entry name" value="Chromo"/>
    <property type="match status" value="1"/>
</dbReference>
<dbReference type="InterPro" id="IPR016197">
    <property type="entry name" value="Chromo-like_dom_sf"/>
</dbReference>
<dbReference type="AlphaFoldDB" id="A0A2K0WTB2"/>
<keyword evidence="4" id="KW-1185">Reference proteome</keyword>
<dbReference type="CDD" id="cd00024">
    <property type="entry name" value="CD_CSD"/>
    <property type="match status" value="1"/>
</dbReference>
<sequence>MSFYRTTEIAIIAISDSESTTSTGSEDTGSLVEEVATKEQLSYFRLDFIGKRDAYSPKAIRVTSHVLVRRIHCVWFTVEWSDGAESWEPEFALQDYQPELVYAYWDAKKGGRDGATRFDLFHVFAILDHGSMWDHSSRRTKPFCYKVQWVGYDEKDHSWEPAAKIAGIVPRIKEEYDRVHGL</sequence>
<comment type="caution">
    <text evidence="3">The sequence shown here is derived from an EMBL/GenBank/DDBJ whole genome shotgun (WGS) entry which is preliminary data.</text>
</comment>
<dbReference type="OrthoDB" id="433924at2759"/>
<dbReference type="Gene3D" id="2.40.50.40">
    <property type="match status" value="1"/>
</dbReference>
<gene>
    <name evidence="3" type="ORF">FNYG_01305</name>
</gene>
<evidence type="ECO:0000313" key="3">
    <source>
        <dbReference type="EMBL" id="PNP85476.1"/>
    </source>
</evidence>
<protein>
    <recommendedName>
        <fullName evidence="2">Chromo domain-containing protein</fullName>
    </recommendedName>
</protein>
<dbReference type="Proteomes" id="UP000236664">
    <property type="component" value="Unassembled WGS sequence"/>
</dbReference>
<evidence type="ECO:0000256" key="1">
    <source>
        <dbReference type="ARBA" id="ARBA00011353"/>
    </source>
</evidence>
<dbReference type="PROSITE" id="PS50013">
    <property type="entry name" value="CHROMO_2"/>
    <property type="match status" value="1"/>
</dbReference>
<dbReference type="EMBL" id="MTQA01000019">
    <property type="protein sequence ID" value="PNP85476.1"/>
    <property type="molecule type" value="Genomic_DNA"/>
</dbReference>